<name>A0A1G2K469_9BACT</name>
<keyword evidence="1" id="KW-0472">Membrane</keyword>
<protein>
    <submittedName>
        <fullName evidence="2">Uncharacterized protein</fullName>
    </submittedName>
</protein>
<gene>
    <name evidence="2" type="ORF">A2633_02965</name>
</gene>
<organism evidence="2 3">
    <name type="scientific">Candidatus Sungbacteria bacterium RIFCSPHIGHO2_01_FULL_47_32</name>
    <dbReference type="NCBI Taxonomy" id="1802264"/>
    <lineage>
        <taxon>Bacteria</taxon>
        <taxon>Candidatus Sungiibacteriota</taxon>
    </lineage>
</organism>
<evidence type="ECO:0000313" key="3">
    <source>
        <dbReference type="Proteomes" id="UP000177152"/>
    </source>
</evidence>
<dbReference type="AlphaFoldDB" id="A0A1G2K469"/>
<accession>A0A1G2K469</accession>
<keyword evidence="1" id="KW-1133">Transmembrane helix</keyword>
<feature type="transmembrane region" description="Helical" evidence="1">
    <location>
        <begin position="14"/>
        <end position="35"/>
    </location>
</feature>
<dbReference type="EMBL" id="MHQC01000041">
    <property type="protein sequence ID" value="OGZ94185.1"/>
    <property type="molecule type" value="Genomic_DNA"/>
</dbReference>
<dbReference type="Proteomes" id="UP000177152">
    <property type="component" value="Unassembled WGS sequence"/>
</dbReference>
<evidence type="ECO:0000256" key="1">
    <source>
        <dbReference type="SAM" id="Phobius"/>
    </source>
</evidence>
<reference evidence="2 3" key="1">
    <citation type="journal article" date="2016" name="Nat. Commun.">
        <title>Thousands of microbial genomes shed light on interconnected biogeochemical processes in an aquifer system.</title>
        <authorList>
            <person name="Anantharaman K."/>
            <person name="Brown C.T."/>
            <person name="Hug L.A."/>
            <person name="Sharon I."/>
            <person name="Castelle C.J."/>
            <person name="Probst A.J."/>
            <person name="Thomas B.C."/>
            <person name="Singh A."/>
            <person name="Wilkins M.J."/>
            <person name="Karaoz U."/>
            <person name="Brodie E.L."/>
            <person name="Williams K.H."/>
            <person name="Hubbard S.S."/>
            <person name="Banfield J.F."/>
        </authorList>
    </citation>
    <scope>NUCLEOTIDE SEQUENCE [LARGE SCALE GENOMIC DNA]</scope>
</reference>
<keyword evidence="1" id="KW-0812">Transmembrane</keyword>
<sequence length="180" mass="19776">MKVSEKKPLLTQKIFWYCFVLIAGVALIFVVYSAFRTHQTTFSVSPALASALPDYEKWPYQMTASCSIENSRTFTFSAFVTTEGKGSVIILFLSDKKFLIGGYVPLSKEPDTIAIINGDGTLTSLDLKNPGDDAKGQALIEKAFVNEFGLTANKILETKCQQQVDEVDAFISSIITPPSK</sequence>
<comment type="caution">
    <text evidence="2">The sequence shown here is derived from an EMBL/GenBank/DDBJ whole genome shotgun (WGS) entry which is preliminary data.</text>
</comment>
<proteinExistence type="predicted"/>
<evidence type="ECO:0000313" key="2">
    <source>
        <dbReference type="EMBL" id="OGZ94185.1"/>
    </source>
</evidence>